<dbReference type="InterPro" id="IPR000594">
    <property type="entry name" value="ThiF_NAD_FAD-bd"/>
</dbReference>
<feature type="domain" description="THIF-type NAD/FAD binding fold" evidence="2">
    <location>
        <begin position="5"/>
        <end position="205"/>
    </location>
</feature>
<dbReference type="GO" id="GO:0005829">
    <property type="term" value="C:cytosol"/>
    <property type="evidence" value="ECO:0007669"/>
    <property type="project" value="TreeGrafter"/>
</dbReference>
<dbReference type="SUPFAM" id="SSF69572">
    <property type="entry name" value="Activating enzymes of the ubiquitin-like proteins"/>
    <property type="match status" value="1"/>
</dbReference>
<name>A0AA87IHB5_9BACL</name>
<dbReference type="GO" id="GO:0008641">
    <property type="term" value="F:ubiquitin-like modifier activating enzyme activity"/>
    <property type="evidence" value="ECO:0007669"/>
    <property type="project" value="InterPro"/>
</dbReference>
<dbReference type="FunFam" id="3.40.50.720:FF:000080">
    <property type="entry name" value="Thiazole biosynthesis adenylyltransferase ThiF"/>
    <property type="match status" value="1"/>
</dbReference>
<reference evidence="3 4" key="1">
    <citation type="journal article" date="2012" name="J. Bacteriol.">
        <title>Genome Sequence of the Antarctic Psychrophile Bacterium Planococcus antarcticus DSM 14505.</title>
        <authorList>
            <person name="Margolles A."/>
            <person name="Gueimonde M."/>
            <person name="Sanchez B."/>
        </authorList>
    </citation>
    <scope>NUCLEOTIDE SEQUENCE [LARGE SCALE GENOMIC DNA]</scope>
    <source>
        <strain evidence="3 4">DSM 14505</strain>
    </source>
</reference>
<comment type="caution">
    <text evidence="3">The sequence shown here is derived from an EMBL/GenBank/DDBJ whole genome shotgun (WGS) entry which is preliminary data.</text>
</comment>
<dbReference type="AlphaFoldDB" id="A0AA87IHB5"/>
<dbReference type="InterPro" id="IPR035985">
    <property type="entry name" value="Ubiquitin-activating_enz"/>
</dbReference>
<dbReference type="GO" id="GO:0008146">
    <property type="term" value="F:sulfotransferase activity"/>
    <property type="evidence" value="ECO:0007669"/>
    <property type="project" value="TreeGrafter"/>
</dbReference>
<dbReference type="EMBL" id="AJYB01000125">
    <property type="protein sequence ID" value="EIM04936.1"/>
    <property type="molecule type" value="Genomic_DNA"/>
</dbReference>
<dbReference type="CDD" id="cd00757">
    <property type="entry name" value="ThiF_MoeB_HesA_family"/>
    <property type="match status" value="1"/>
</dbReference>
<evidence type="ECO:0000256" key="1">
    <source>
        <dbReference type="ARBA" id="ARBA00009919"/>
    </source>
</evidence>
<evidence type="ECO:0000259" key="2">
    <source>
        <dbReference type="Pfam" id="PF00899"/>
    </source>
</evidence>
<dbReference type="Proteomes" id="UP000004725">
    <property type="component" value="Unassembled WGS sequence"/>
</dbReference>
<feature type="non-terminal residue" evidence="3">
    <location>
        <position position="205"/>
    </location>
</feature>
<dbReference type="Gene3D" id="3.40.50.720">
    <property type="entry name" value="NAD(P)-binding Rossmann-like Domain"/>
    <property type="match status" value="1"/>
</dbReference>
<dbReference type="PANTHER" id="PTHR10953">
    <property type="entry name" value="UBIQUITIN-ACTIVATING ENZYME E1"/>
    <property type="match status" value="1"/>
</dbReference>
<evidence type="ECO:0000313" key="3">
    <source>
        <dbReference type="EMBL" id="EIM04936.1"/>
    </source>
</evidence>
<dbReference type="PANTHER" id="PTHR10953:SF102">
    <property type="entry name" value="ADENYLYLTRANSFERASE AND SULFURTRANSFERASE MOCS3"/>
    <property type="match status" value="1"/>
</dbReference>
<sequence>MNGRYSRQELFEPIGKEGQAKLRNKHVLVIGAGALGTGCAEMLVRAGIGKITIADRDYVEWSNLQRQQLYTEEEAKQRTPKAIAAKKHLTLINSKVEVRCHVMDVSVEEMEQLVVGVDLILDASDNFDIRMIINDISQKHRIPWIYGACVGSYGISYTIIPGETPCLNCLLENIPMGGVTCDTVGIISPAVQMVVSFQISEALKI</sequence>
<protein>
    <submittedName>
        <fullName evidence="3">UBA/THIF-type NAD/FAD binding protein</fullName>
    </submittedName>
</protein>
<comment type="similarity">
    <text evidence="1">Belongs to the HesA/MoeB/ThiF family.</text>
</comment>
<proteinExistence type="inferred from homology"/>
<dbReference type="GO" id="GO:0004792">
    <property type="term" value="F:thiosulfate-cyanide sulfurtransferase activity"/>
    <property type="evidence" value="ECO:0007669"/>
    <property type="project" value="TreeGrafter"/>
</dbReference>
<organism evidence="3 4">
    <name type="scientific">Planococcus antarcticus DSM 14505</name>
    <dbReference type="NCBI Taxonomy" id="1185653"/>
    <lineage>
        <taxon>Bacteria</taxon>
        <taxon>Bacillati</taxon>
        <taxon>Bacillota</taxon>
        <taxon>Bacilli</taxon>
        <taxon>Bacillales</taxon>
        <taxon>Caryophanaceae</taxon>
        <taxon>Planococcus</taxon>
    </lineage>
</organism>
<accession>A0AA87IHB5</accession>
<dbReference type="Pfam" id="PF00899">
    <property type="entry name" value="ThiF"/>
    <property type="match status" value="1"/>
</dbReference>
<dbReference type="RefSeq" id="WP_006831690.1">
    <property type="nucleotide sequence ID" value="NZ_AJYB01000125.1"/>
</dbReference>
<gene>
    <name evidence="3" type="ORF">A1A1_18837</name>
</gene>
<dbReference type="InterPro" id="IPR045886">
    <property type="entry name" value="ThiF/MoeB/HesA"/>
</dbReference>
<dbReference type="GO" id="GO:0016779">
    <property type="term" value="F:nucleotidyltransferase activity"/>
    <property type="evidence" value="ECO:0007669"/>
    <property type="project" value="TreeGrafter"/>
</dbReference>
<evidence type="ECO:0000313" key="4">
    <source>
        <dbReference type="Proteomes" id="UP000004725"/>
    </source>
</evidence>